<dbReference type="InterPro" id="IPR013187">
    <property type="entry name" value="F-box-assoc_dom_typ3"/>
</dbReference>
<dbReference type="PANTHER" id="PTHR31111:SF130">
    <property type="entry name" value="F-BOX ASSOCIATED UBIQUITINATION EFFECTOR FAMILY PROTEIN"/>
    <property type="match status" value="1"/>
</dbReference>
<feature type="domain" description="F-box associated beta-propeller type 3" evidence="1">
    <location>
        <begin position="4"/>
        <end position="206"/>
    </location>
</feature>
<dbReference type="Pfam" id="PF08268">
    <property type="entry name" value="FBA_3"/>
    <property type="match status" value="1"/>
</dbReference>
<dbReference type="InterPro" id="IPR017451">
    <property type="entry name" value="F-box-assoc_interact_dom"/>
</dbReference>
<evidence type="ECO:0000259" key="1">
    <source>
        <dbReference type="Pfam" id="PF08268"/>
    </source>
</evidence>
<organism evidence="2 3">
    <name type="scientific">Camelina sativa</name>
    <name type="common">False flax</name>
    <name type="synonym">Myagrum sativum</name>
    <dbReference type="NCBI Taxonomy" id="90675"/>
    <lineage>
        <taxon>Eukaryota</taxon>
        <taxon>Viridiplantae</taxon>
        <taxon>Streptophyta</taxon>
        <taxon>Embryophyta</taxon>
        <taxon>Tracheophyta</taxon>
        <taxon>Spermatophyta</taxon>
        <taxon>Magnoliopsida</taxon>
        <taxon>eudicotyledons</taxon>
        <taxon>Gunneridae</taxon>
        <taxon>Pentapetalae</taxon>
        <taxon>rosids</taxon>
        <taxon>malvids</taxon>
        <taxon>Brassicales</taxon>
        <taxon>Brassicaceae</taxon>
        <taxon>Camelineae</taxon>
        <taxon>Camelina</taxon>
    </lineage>
</organism>
<keyword evidence="2" id="KW-1185">Reference proteome</keyword>
<reference evidence="2" key="1">
    <citation type="journal article" date="2014" name="Nat. Commun.">
        <title>The emerging biofuel crop Camelina sativa retains a highly undifferentiated hexaploid genome structure.</title>
        <authorList>
            <person name="Kagale S."/>
            <person name="Koh C."/>
            <person name="Nixon J."/>
            <person name="Bollina V."/>
            <person name="Clarke W.E."/>
            <person name="Tuteja R."/>
            <person name="Spillane C."/>
            <person name="Robinson S.J."/>
            <person name="Links M.G."/>
            <person name="Clarke C."/>
            <person name="Higgins E.E."/>
            <person name="Huebert T."/>
            <person name="Sharpe A.G."/>
            <person name="Parkin I.A."/>
        </authorList>
    </citation>
    <scope>NUCLEOTIDE SEQUENCE [LARGE SCALE GENOMIC DNA]</scope>
    <source>
        <strain evidence="2">cv. DH55</strain>
    </source>
</reference>
<dbReference type="GeneID" id="104759582"/>
<dbReference type="RefSeq" id="XP_019094491.1">
    <property type="nucleotide sequence ID" value="XM_019238946.1"/>
</dbReference>
<name>A0ABM1R653_CAMSA</name>
<dbReference type="NCBIfam" id="TIGR01640">
    <property type="entry name" value="F_box_assoc_1"/>
    <property type="match status" value="1"/>
</dbReference>
<proteinExistence type="predicted"/>
<evidence type="ECO:0000313" key="3">
    <source>
        <dbReference type="RefSeq" id="XP_019094491.1"/>
    </source>
</evidence>
<protein>
    <submittedName>
        <fullName evidence="3">F-box protein At5g52620</fullName>
    </submittedName>
</protein>
<dbReference type="Proteomes" id="UP000694864">
    <property type="component" value="Chromosome 17"/>
</dbReference>
<reference evidence="3" key="2">
    <citation type="submission" date="2025-08" db="UniProtKB">
        <authorList>
            <consortium name="RefSeq"/>
        </authorList>
    </citation>
    <scope>IDENTIFICATION</scope>
    <source>
        <tissue evidence="3">Leaf</tissue>
    </source>
</reference>
<accession>A0ABM1R653</accession>
<dbReference type="PANTHER" id="PTHR31111">
    <property type="entry name" value="BNAA05G37150D PROTEIN-RELATED"/>
    <property type="match status" value="1"/>
</dbReference>
<gene>
    <name evidence="3" type="primary">LOC104759582</name>
</gene>
<evidence type="ECO:0000313" key="2">
    <source>
        <dbReference type="Proteomes" id="UP000694864"/>
    </source>
</evidence>
<sequence>MSHDKDVAIQEACILTLGTAQWRLKKWRCLHYPLSEGICINGVLYYIGRVVEGSAVVIVSFDFRSEGKFMLIPEVNGIALWSRPSVLVNFKGKLGGIQSEWRANDAVDGRLSLVLSLWVLEDVGKREFSKRVYNLPELWENRNVNASVHNAGVTATGEVVLSRECTSSNPFYVFYFNLDSYTLRRVEIQGFEKLERYRVRAFVDHVEDLKFLAAS</sequence>